<dbReference type="GO" id="GO:0030247">
    <property type="term" value="F:polysaccharide binding"/>
    <property type="evidence" value="ECO:0007669"/>
    <property type="project" value="InterPro"/>
</dbReference>
<evidence type="ECO:0000259" key="17">
    <source>
        <dbReference type="PROSITE" id="PS50011"/>
    </source>
</evidence>
<evidence type="ECO:0000256" key="12">
    <source>
        <dbReference type="ARBA" id="ARBA00023180"/>
    </source>
</evidence>
<dbReference type="PROSITE" id="PS50011">
    <property type="entry name" value="PROTEIN_KINASE_DOM"/>
    <property type="match status" value="1"/>
</dbReference>
<comment type="subcellular location">
    <subcellularLocation>
        <location evidence="1">Membrane</location>
        <topology evidence="1">Single-pass type I membrane protein</topology>
    </subcellularLocation>
</comment>
<evidence type="ECO:0000256" key="11">
    <source>
        <dbReference type="ARBA" id="ARBA00023157"/>
    </source>
</evidence>
<dbReference type="Pfam" id="PF13947">
    <property type="entry name" value="GUB_WAK_bind"/>
    <property type="match status" value="1"/>
</dbReference>
<evidence type="ECO:0000256" key="8">
    <source>
        <dbReference type="ARBA" id="ARBA00022840"/>
    </source>
</evidence>
<evidence type="ECO:0000256" key="5">
    <source>
        <dbReference type="ARBA" id="ARBA00022729"/>
    </source>
</evidence>
<dbReference type="PANTHER" id="PTHR27005:SF526">
    <property type="entry name" value="WALL ASSOCIATED KINASE-LIKE PROTEIN"/>
    <property type="match status" value="1"/>
</dbReference>
<evidence type="ECO:0000256" key="16">
    <source>
        <dbReference type="SAM" id="SignalP"/>
    </source>
</evidence>
<dbReference type="HOGENOM" id="CLU_000288_43_5_1"/>
<dbReference type="OMA" id="LQPDVCQ"/>
<reference evidence="18 20" key="1">
    <citation type="journal article" date="2011" name="Nature">
        <title>The Medicago genome provides insight into the evolution of rhizobial symbioses.</title>
        <authorList>
            <person name="Young N.D."/>
            <person name="Debelle F."/>
            <person name="Oldroyd G.E."/>
            <person name="Geurts R."/>
            <person name="Cannon S.B."/>
            <person name="Udvardi M.K."/>
            <person name="Benedito V.A."/>
            <person name="Mayer K.F."/>
            <person name="Gouzy J."/>
            <person name="Schoof H."/>
            <person name="Van de Peer Y."/>
            <person name="Proost S."/>
            <person name="Cook D.R."/>
            <person name="Meyers B.C."/>
            <person name="Spannagl M."/>
            <person name="Cheung F."/>
            <person name="De Mita S."/>
            <person name="Krishnakumar V."/>
            <person name="Gundlach H."/>
            <person name="Zhou S."/>
            <person name="Mudge J."/>
            <person name="Bharti A.K."/>
            <person name="Murray J.D."/>
            <person name="Naoumkina M.A."/>
            <person name="Rosen B."/>
            <person name="Silverstein K.A."/>
            <person name="Tang H."/>
            <person name="Rombauts S."/>
            <person name="Zhao P.X."/>
            <person name="Zhou P."/>
            <person name="Barbe V."/>
            <person name="Bardou P."/>
            <person name="Bechner M."/>
            <person name="Bellec A."/>
            <person name="Berger A."/>
            <person name="Berges H."/>
            <person name="Bidwell S."/>
            <person name="Bisseling T."/>
            <person name="Choisne N."/>
            <person name="Couloux A."/>
            <person name="Denny R."/>
            <person name="Deshpande S."/>
            <person name="Dai X."/>
            <person name="Doyle J.J."/>
            <person name="Dudez A.M."/>
            <person name="Farmer A.D."/>
            <person name="Fouteau S."/>
            <person name="Franken C."/>
            <person name="Gibelin C."/>
            <person name="Gish J."/>
            <person name="Goldstein S."/>
            <person name="Gonzalez A.J."/>
            <person name="Green P.J."/>
            <person name="Hallab A."/>
            <person name="Hartog M."/>
            <person name="Hua A."/>
            <person name="Humphray S.J."/>
            <person name="Jeong D.H."/>
            <person name="Jing Y."/>
            <person name="Jocker A."/>
            <person name="Kenton S.M."/>
            <person name="Kim D.J."/>
            <person name="Klee K."/>
            <person name="Lai H."/>
            <person name="Lang C."/>
            <person name="Lin S."/>
            <person name="Macmil S.L."/>
            <person name="Magdelenat G."/>
            <person name="Matthews L."/>
            <person name="McCorrison J."/>
            <person name="Monaghan E.L."/>
            <person name="Mun J.H."/>
            <person name="Najar F.Z."/>
            <person name="Nicholson C."/>
            <person name="Noirot C."/>
            <person name="O'Bleness M."/>
            <person name="Paule C.R."/>
            <person name="Poulain J."/>
            <person name="Prion F."/>
            <person name="Qin B."/>
            <person name="Qu C."/>
            <person name="Retzel E.F."/>
            <person name="Riddle C."/>
            <person name="Sallet E."/>
            <person name="Samain S."/>
            <person name="Samson N."/>
            <person name="Sanders I."/>
            <person name="Saurat O."/>
            <person name="Scarpelli C."/>
            <person name="Schiex T."/>
            <person name="Segurens B."/>
            <person name="Severin A.J."/>
            <person name="Sherrier D.J."/>
            <person name="Shi R."/>
            <person name="Sims S."/>
            <person name="Singer S.R."/>
            <person name="Sinharoy S."/>
            <person name="Sterck L."/>
            <person name="Viollet A."/>
            <person name="Wang B.B."/>
            <person name="Wang K."/>
            <person name="Wang M."/>
            <person name="Wang X."/>
            <person name="Warfsmann J."/>
            <person name="Weissenbach J."/>
            <person name="White D.D."/>
            <person name="White J.D."/>
            <person name="Wiley G.B."/>
            <person name="Wincker P."/>
            <person name="Xing Y."/>
            <person name="Yang L."/>
            <person name="Yao Z."/>
            <person name="Ying F."/>
            <person name="Zhai J."/>
            <person name="Zhou L."/>
            <person name="Zuber A."/>
            <person name="Denarie J."/>
            <person name="Dixon R.A."/>
            <person name="May G.D."/>
            <person name="Schwartz D.C."/>
            <person name="Rogers J."/>
            <person name="Quetier F."/>
            <person name="Town C.D."/>
            <person name="Roe B.A."/>
        </authorList>
    </citation>
    <scope>NUCLEOTIDE SEQUENCE [LARGE SCALE GENOMIC DNA]</scope>
    <source>
        <strain evidence="18">A17</strain>
        <strain evidence="19 20">cv. Jemalong A17</strain>
    </source>
</reference>
<keyword evidence="9 15" id="KW-1133">Transmembrane helix</keyword>
<keyword evidence="10 15" id="KW-0472">Membrane</keyword>
<keyword evidence="8" id="KW-0067">ATP-binding</keyword>
<reference evidence="19" key="3">
    <citation type="submission" date="2015-04" db="UniProtKB">
        <authorList>
            <consortium name="EnsemblPlants"/>
        </authorList>
    </citation>
    <scope>IDENTIFICATION</scope>
    <source>
        <strain evidence="19">cv. Jemalong A17</strain>
    </source>
</reference>
<evidence type="ECO:0000256" key="4">
    <source>
        <dbReference type="ARBA" id="ARBA00022692"/>
    </source>
</evidence>
<organism evidence="18 20">
    <name type="scientific">Medicago truncatula</name>
    <name type="common">Barrel medic</name>
    <name type="synonym">Medicago tribuloides</name>
    <dbReference type="NCBI Taxonomy" id="3880"/>
    <lineage>
        <taxon>Eukaryota</taxon>
        <taxon>Viridiplantae</taxon>
        <taxon>Streptophyta</taxon>
        <taxon>Embryophyta</taxon>
        <taxon>Tracheophyta</taxon>
        <taxon>Spermatophyta</taxon>
        <taxon>Magnoliopsida</taxon>
        <taxon>eudicotyledons</taxon>
        <taxon>Gunneridae</taxon>
        <taxon>Pentapetalae</taxon>
        <taxon>rosids</taxon>
        <taxon>fabids</taxon>
        <taxon>Fabales</taxon>
        <taxon>Fabaceae</taxon>
        <taxon>Papilionoideae</taxon>
        <taxon>50 kb inversion clade</taxon>
        <taxon>NPAAA clade</taxon>
        <taxon>Hologalegina</taxon>
        <taxon>IRL clade</taxon>
        <taxon>Trifolieae</taxon>
        <taxon>Medicago</taxon>
    </lineage>
</organism>
<dbReference type="PaxDb" id="3880-AES64864"/>
<gene>
    <name evidence="19" type="primary">11413873</name>
    <name evidence="18" type="ordered locus">MTR_2g031520</name>
</gene>
<evidence type="ECO:0000256" key="2">
    <source>
        <dbReference type="ARBA" id="ARBA00022527"/>
    </source>
</evidence>
<protein>
    <submittedName>
        <fullName evidence="18">Wall associated kinase-like protein</fullName>
    </submittedName>
</protein>
<comment type="catalytic activity">
    <reaction evidence="13">
        <text>L-seryl-[protein] + ATP = O-phospho-L-seryl-[protein] + ADP + H(+)</text>
        <dbReference type="Rhea" id="RHEA:17989"/>
        <dbReference type="Rhea" id="RHEA-COMP:9863"/>
        <dbReference type="Rhea" id="RHEA-COMP:11604"/>
        <dbReference type="ChEBI" id="CHEBI:15378"/>
        <dbReference type="ChEBI" id="CHEBI:29999"/>
        <dbReference type="ChEBI" id="CHEBI:30616"/>
        <dbReference type="ChEBI" id="CHEBI:83421"/>
        <dbReference type="ChEBI" id="CHEBI:456216"/>
    </reaction>
</comment>
<dbReference type="Gene3D" id="3.30.200.20">
    <property type="entry name" value="Phosphorylase Kinase, domain 1"/>
    <property type="match status" value="1"/>
</dbReference>
<evidence type="ECO:0000256" key="13">
    <source>
        <dbReference type="ARBA" id="ARBA00047558"/>
    </source>
</evidence>
<keyword evidence="5 16" id="KW-0732">Signal</keyword>
<dbReference type="InterPro" id="IPR045274">
    <property type="entry name" value="WAK-like"/>
</dbReference>
<dbReference type="FunFam" id="3.30.200.20:FF:000043">
    <property type="entry name" value="Wall-associated receptor kinase 2"/>
    <property type="match status" value="1"/>
</dbReference>
<keyword evidence="7 18" id="KW-0418">Kinase</keyword>
<evidence type="ECO:0000256" key="15">
    <source>
        <dbReference type="SAM" id="Phobius"/>
    </source>
</evidence>
<comment type="catalytic activity">
    <reaction evidence="14">
        <text>L-threonyl-[protein] + ATP = O-phospho-L-threonyl-[protein] + ADP + H(+)</text>
        <dbReference type="Rhea" id="RHEA:46608"/>
        <dbReference type="Rhea" id="RHEA-COMP:11060"/>
        <dbReference type="Rhea" id="RHEA-COMP:11605"/>
        <dbReference type="ChEBI" id="CHEBI:15378"/>
        <dbReference type="ChEBI" id="CHEBI:30013"/>
        <dbReference type="ChEBI" id="CHEBI:30616"/>
        <dbReference type="ChEBI" id="CHEBI:61977"/>
        <dbReference type="ChEBI" id="CHEBI:456216"/>
    </reaction>
</comment>
<evidence type="ECO:0000256" key="9">
    <source>
        <dbReference type="ARBA" id="ARBA00022989"/>
    </source>
</evidence>
<dbReference type="GO" id="GO:0005524">
    <property type="term" value="F:ATP binding"/>
    <property type="evidence" value="ECO:0007669"/>
    <property type="project" value="UniProtKB-KW"/>
</dbReference>
<feature type="signal peptide" evidence="16">
    <location>
        <begin position="1"/>
        <end position="25"/>
    </location>
</feature>
<dbReference type="eggNOG" id="ENOG502RMXX">
    <property type="taxonomic scope" value="Eukaryota"/>
</dbReference>
<dbReference type="PROSITE" id="PS00108">
    <property type="entry name" value="PROTEIN_KINASE_ST"/>
    <property type="match status" value="1"/>
</dbReference>
<evidence type="ECO:0000256" key="7">
    <source>
        <dbReference type="ARBA" id="ARBA00022777"/>
    </source>
</evidence>
<keyword evidence="4 15" id="KW-0812">Transmembrane</keyword>
<keyword evidence="2" id="KW-0723">Serine/threonine-protein kinase</keyword>
<dbReference type="EnsemblPlants" id="AES64864">
    <property type="protein sequence ID" value="AES64864"/>
    <property type="gene ID" value="MTR_2g031520"/>
</dbReference>
<dbReference type="InterPro" id="IPR000719">
    <property type="entry name" value="Prot_kinase_dom"/>
</dbReference>
<keyword evidence="12" id="KW-0325">Glycoprotein</keyword>
<dbReference type="GO" id="GO:0007166">
    <property type="term" value="P:cell surface receptor signaling pathway"/>
    <property type="evidence" value="ECO:0000318"/>
    <property type="project" value="GO_Central"/>
</dbReference>
<dbReference type="GO" id="GO:0004674">
    <property type="term" value="F:protein serine/threonine kinase activity"/>
    <property type="evidence" value="ECO:0007669"/>
    <property type="project" value="UniProtKB-KW"/>
</dbReference>
<dbReference type="Gene3D" id="1.10.510.10">
    <property type="entry name" value="Transferase(Phosphotransferase) domain 1"/>
    <property type="match status" value="1"/>
</dbReference>
<dbReference type="PANTHER" id="PTHR27005">
    <property type="entry name" value="WALL-ASSOCIATED RECEPTOR KINASE-LIKE 21"/>
    <property type="match status" value="1"/>
</dbReference>
<keyword evidence="6" id="KW-0547">Nucleotide-binding</keyword>
<dbReference type="KEGG" id="mtr:11413873"/>
<dbReference type="InterPro" id="IPR011009">
    <property type="entry name" value="Kinase-like_dom_sf"/>
</dbReference>
<proteinExistence type="predicted"/>
<dbReference type="InterPro" id="IPR008271">
    <property type="entry name" value="Ser/Thr_kinase_AS"/>
</dbReference>
<keyword evidence="3" id="KW-0808">Transferase</keyword>
<dbReference type="AlphaFoldDB" id="G7IMM8"/>
<dbReference type="EMBL" id="CM001218">
    <property type="protein sequence ID" value="AES64864.1"/>
    <property type="molecule type" value="Genomic_DNA"/>
</dbReference>
<dbReference type="Pfam" id="PF00069">
    <property type="entry name" value="Pkinase"/>
    <property type="match status" value="1"/>
</dbReference>
<feature type="domain" description="Protein kinase" evidence="17">
    <location>
        <begin position="384"/>
        <end position="671"/>
    </location>
</feature>
<dbReference type="GO" id="GO:0005886">
    <property type="term" value="C:plasma membrane"/>
    <property type="evidence" value="ECO:0000318"/>
    <property type="project" value="GO_Central"/>
</dbReference>
<keyword evidence="11" id="KW-1015">Disulfide bond</keyword>
<evidence type="ECO:0000313" key="20">
    <source>
        <dbReference type="Proteomes" id="UP000002051"/>
    </source>
</evidence>
<dbReference type="OrthoDB" id="4062651at2759"/>
<dbReference type="FunFam" id="1.10.510.10:FF:000084">
    <property type="entry name" value="Wall-associated receptor kinase 2"/>
    <property type="match status" value="1"/>
</dbReference>
<evidence type="ECO:0000256" key="6">
    <source>
        <dbReference type="ARBA" id="ARBA00022741"/>
    </source>
</evidence>
<keyword evidence="20" id="KW-1185">Reference proteome</keyword>
<evidence type="ECO:0000256" key="3">
    <source>
        <dbReference type="ARBA" id="ARBA00022679"/>
    </source>
</evidence>
<evidence type="ECO:0000313" key="18">
    <source>
        <dbReference type="EMBL" id="AES64864.1"/>
    </source>
</evidence>
<dbReference type="Proteomes" id="UP000002051">
    <property type="component" value="Chromosome 2"/>
</dbReference>
<dbReference type="InterPro" id="IPR025287">
    <property type="entry name" value="WAK_GUB"/>
</dbReference>
<dbReference type="SUPFAM" id="SSF56112">
    <property type="entry name" value="Protein kinase-like (PK-like)"/>
    <property type="match status" value="1"/>
</dbReference>
<dbReference type="SMART" id="SM00220">
    <property type="entry name" value="S_TKc"/>
    <property type="match status" value="1"/>
</dbReference>
<evidence type="ECO:0000256" key="14">
    <source>
        <dbReference type="ARBA" id="ARBA00047951"/>
    </source>
</evidence>
<evidence type="ECO:0000313" key="19">
    <source>
        <dbReference type="EnsemblPlants" id="AES64864"/>
    </source>
</evidence>
<name>G7IMM8_MEDTR</name>
<dbReference type="CDD" id="cd14066">
    <property type="entry name" value="STKc_IRAK"/>
    <property type="match status" value="1"/>
</dbReference>
<evidence type="ECO:0000256" key="1">
    <source>
        <dbReference type="ARBA" id="ARBA00004479"/>
    </source>
</evidence>
<reference evidence="18 20" key="2">
    <citation type="journal article" date="2014" name="BMC Genomics">
        <title>An improved genome release (version Mt4.0) for the model legume Medicago truncatula.</title>
        <authorList>
            <person name="Tang H."/>
            <person name="Krishnakumar V."/>
            <person name="Bidwell S."/>
            <person name="Rosen B."/>
            <person name="Chan A."/>
            <person name="Zhou S."/>
            <person name="Gentzbittel L."/>
            <person name="Childs K.L."/>
            <person name="Yandell M."/>
            <person name="Gundlach H."/>
            <person name="Mayer K.F."/>
            <person name="Schwartz D.C."/>
            <person name="Town C.D."/>
        </authorList>
    </citation>
    <scope>GENOME REANNOTATION</scope>
    <source>
        <strain evidence="19 20">cv. Jemalong A17</strain>
    </source>
</reference>
<evidence type="ECO:0000256" key="10">
    <source>
        <dbReference type="ARBA" id="ARBA00023136"/>
    </source>
</evidence>
<accession>G7IMM8</accession>
<feature type="transmembrane region" description="Helical" evidence="15">
    <location>
        <begin position="310"/>
        <end position="330"/>
    </location>
</feature>
<sequence>MILQFTIFHIILALIFPIFPPLTSAQQEDGIIAQQGCNSTCGTMSIPFPFGMKEPRCYADKWFEIECKLDNSSQNPKPYLKSLNLEVNNVYLDLGMVEIMNPIYHSNCQQNINNKTVTINLGVSPFMYSQSYNKFLAVGCNNLAFLQSNGTTVGGCVSICDDGNFNNNFNSSNDRCNGRYCCETSLPTHLSEYNATFQGLSEQSIDQCSYALILSDNWISFDGSYLSTFNELGNMEYAPAMLEWEILVNSTFQLPSDSYCYDSKVTSLNNRTTGRKCQCSSGYTGNPYIVGGCTETEVFNNKNNRSKKSAIVGVSSSLGSIGFMVGLWLLHKDMKKRMIKKRKEKFFKRNGGFLLKQRMSSGEVNIDRTTLFTLKDLKKATDNFNKNRVLGKGGQGTVYKGMLVDGKIVAVKKFKVEGKVEEFINEFVILSQINNRNVVKILGCCLETEIPLLVYEFIPNGNLFQYLHAQNEDIPMTWDMRLRIATEIAGALFYLHSIASQPIYHRDIKSTNILLDEKYRAKLADFGTSRIISIEATHLTTVVQGTFGYLDPEYFHTSQFTEKSDVFSFGVVLAELLTGKKPVSSIGSGEYQSLASYFIECIDENMLFDIIDKRVTKEGEKEHVVAVANLAYRCLELNGRKRPTMKEVTLKLEGIRGLNRKLSAQQNHEEIELPEIEEHRPWDEFSTSSSLQIVDSQTYSTDSEVMHVIELK</sequence>
<feature type="chain" id="PRO_5014572327" evidence="16">
    <location>
        <begin position="26"/>
        <end position="712"/>
    </location>
</feature>